<protein>
    <submittedName>
        <fullName evidence="1">Uncharacterized protein</fullName>
    </submittedName>
</protein>
<evidence type="ECO:0000313" key="2">
    <source>
        <dbReference type="Proteomes" id="UP000828048"/>
    </source>
</evidence>
<comment type="caution">
    <text evidence="1">The sequence shown here is derived from an EMBL/GenBank/DDBJ whole genome shotgun (WGS) entry which is preliminary data.</text>
</comment>
<accession>A0ACB7YC18</accession>
<sequence>MGRRCFWVKGNGISRGRLLASSLCFGQDFEDLVREHFRRSIANANSVGFKLMMAKIVPKLFFSLHEVGADCDAFKHLQQL</sequence>
<evidence type="ECO:0000313" key="1">
    <source>
        <dbReference type="EMBL" id="KAH7851066.1"/>
    </source>
</evidence>
<dbReference type="EMBL" id="CM037158">
    <property type="protein sequence ID" value="KAH7851066.1"/>
    <property type="molecule type" value="Genomic_DNA"/>
</dbReference>
<organism evidence="1 2">
    <name type="scientific">Vaccinium darrowii</name>
    <dbReference type="NCBI Taxonomy" id="229202"/>
    <lineage>
        <taxon>Eukaryota</taxon>
        <taxon>Viridiplantae</taxon>
        <taxon>Streptophyta</taxon>
        <taxon>Embryophyta</taxon>
        <taxon>Tracheophyta</taxon>
        <taxon>Spermatophyta</taxon>
        <taxon>Magnoliopsida</taxon>
        <taxon>eudicotyledons</taxon>
        <taxon>Gunneridae</taxon>
        <taxon>Pentapetalae</taxon>
        <taxon>asterids</taxon>
        <taxon>Ericales</taxon>
        <taxon>Ericaceae</taxon>
        <taxon>Vaccinioideae</taxon>
        <taxon>Vaccinieae</taxon>
        <taxon>Vaccinium</taxon>
    </lineage>
</organism>
<dbReference type="Proteomes" id="UP000828048">
    <property type="component" value="Chromosome 8"/>
</dbReference>
<gene>
    <name evidence="1" type="ORF">Vadar_006902</name>
</gene>
<reference evidence="1 2" key="1">
    <citation type="journal article" date="2021" name="Hortic Res">
        <title>High-quality reference genome and annotation aids understanding of berry development for evergreen blueberry (Vaccinium darrowii).</title>
        <authorList>
            <person name="Yu J."/>
            <person name="Hulse-Kemp A.M."/>
            <person name="Babiker E."/>
            <person name="Staton M."/>
        </authorList>
    </citation>
    <scope>NUCLEOTIDE SEQUENCE [LARGE SCALE GENOMIC DNA]</scope>
    <source>
        <strain evidence="2">cv. NJ 8807/NJ 8810</strain>
        <tissue evidence="1">Young leaf</tissue>
    </source>
</reference>
<proteinExistence type="predicted"/>
<keyword evidence="2" id="KW-1185">Reference proteome</keyword>
<name>A0ACB7YC18_9ERIC</name>